<feature type="transmembrane region" description="Helical" evidence="8">
    <location>
        <begin position="488"/>
        <end position="521"/>
    </location>
</feature>
<comment type="subcellular location">
    <subcellularLocation>
        <location evidence="1">Cell inner membrane</location>
        <topology evidence="1">Multi-pass membrane protein</topology>
    </subcellularLocation>
    <subcellularLocation>
        <location evidence="8">Cell membrane</location>
        <topology evidence="8">Multi-pass membrane protein</topology>
    </subcellularLocation>
</comment>
<evidence type="ECO:0000259" key="9">
    <source>
        <dbReference type="PROSITE" id="PS50928"/>
    </source>
</evidence>
<dbReference type="InterPro" id="IPR000515">
    <property type="entry name" value="MetI-like"/>
</dbReference>
<feature type="transmembrane region" description="Helical" evidence="8">
    <location>
        <begin position="203"/>
        <end position="225"/>
    </location>
</feature>
<keyword evidence="4" id="KW-0997">Cell inner membrane</keyword>
<evidence type="ECO:0000313" key="10">
    <source>
        <dbReference type="EMBL" id="TKA98359.1"/>
    </source>
</evidence>
<comment type="caution">
    <text evidence="10">The sequence shown here is derived from an EMBL/GenBank/DDBJ whole genome shotgun (WGS) entry which is preliminary data.</text>
</comment>
<evidence type="ECO:0000256" key="1">
    <source>
        <dbReference type="ARBA" id="ARBA00004429"/>
    </source>
</evidence>
<evidence type="ECO:0000256" key="8">
    <source>
        <dbReference type="RuleBase" id="RU363032"/>
    </source>
</evidence>
<evidence type="ECO:0000256" key="2">
    <source>
        <dbReference type="ARBA" id="ARBA00022448"/>
    </source>
</evidence>
<dbReference type="SUPFAM" id="SSF161098">
    <property type="entry name" value="MetI-like"/>
    <property type="match status" value="2"/>
</dbReference>
<evidence type="ECO:0000256" key="7">
    <source>
        <dbReference type="ARBA" id="ARBA00023136"/>
    </source>
</evidence>
<keyword evidence="5 8" id="KW-0812">Transmembrane</keyword>
<feature type="transmembrane region" description="Helical" evidence="8">
    <location>
        <begin position="315"/>
        <end position="338"/>
    </location>
</feature>
<keyword evidence="3" id="KW-1003">Cell membrane</keyword>
<feature type="transmembrane region" description="Helical" evidence="8">
    <location>
        <begin position="374"/>
        <end position="394"/>
    </location>
</feature>
<keyword evidence="2 8" id="KW-0813">Transport</keyword>
<reference evidence="10 11" key="1">
    <citation type="submission" date="2019-04" db="EMBL/GenBank/DDBJ databases">
        <title>Crypto-aerobic microbial life in anoxic (sulfidic) marine sediments.</title>
        <authorList>
            <person name="Bhattacharya S."/>
            <person name="Roy C."/>
            <person name="Mondal N."/>
            <person name="Sarkar J."/>
            <person name="Mandal S."/>
            <person name="Rameez M.J."/>
            <person name="Ghosh W."/>
        </authorList>
    </citation>
    <scope>NUCLEOTIDE SEQUENCE [LARGE SCALE GENOMIC DNA]</scope>
    <source>
        <strain evidence="10 11">SBBC</strain>
    </source>
</reference>
<dbReference type="Pfam" id="PF00528">
    <property type="entry name" value="BPD_transp_1"/>
    <property type="match status" value="2"/>
</dbReference>
<feature type="transmembrane region" description="Helical" evidence="8">
    <location>
        <begin position="114"/>
        <end position="137"/>
    </location>
</feature>
<dbReference type="Gene3D" id="1.10.3720.10">
    <property type="entry name" value="MetI-like"/>
    <property type="match status" value="2"/>
</dbReference>
<feature type="domain" description="ABC transmembrane type-1" evidence="9">
    <location>
        <begin position="368"/>
        <end position="568"/>
    </location>
</feature>
<dbReference type="GO" id="GO:0055085">
    <property type="term" value="P:transmembrane transport"/>
    <property type="evidence" value="ECO:0007669"/>
    <property type="project" value="InterPro"/>
</dbReference>
<feature type="transmembrane region" description="Helical" evidence="8">
    <location>
        <begin position="541"/>
        <end position="563"/>
    </location>
</feature>
<dbReference type="AlphaFoldDB" id="A0A4U0Z4N0"/>
<dbReference type="PANTHER" id="PTHR43357:SF4">
    <property type="entry name" value="INNER MEMBRANE ABC TRANSPORTER PERMEASE PROTEIN YDCV"/>
    <property type="match status" value="1"/>
</dbReference>
<keyword evidence="6 8" id="KW-1133">Transmembrane helix</keyword>
<name>A0A4U0Z4N0_9RHOB</name>
<feature type="transmembrane region" description="Helical" evidence="8">
    <location>
        <begin position="82"/>
        <end position="102"/>
    </location>
</feature>
<dbReference type="CDD" id="cd06261">
    <property type="entry name" value="TM_PBP2"/>
    <property type="match status" value="2"/>
</dbReference>
<organism evidence="10 11">
    <name type="scientific">Cereibacter changlensis</name>
    <dbReference type="NCBI Taxonomy" id="402884"/>
    <lineage>
        <taxon>Bacteria</taxon>
        <taxon>Pseudomonadati</taxon>
        <taxon>Pseudomonadota</taxon>
        <taxon>Alphaproteobacteria</taxon>
        <taxon>Rhodobacterales</taxon>
        <taxon>Paracoccaceae</taxon>
        <taxon>Cereibacter</taxon>
    </lineage>
</organism>
<feature type="transmembrane region" description="Helical" evidence="8">
    <location>
        <begin position="406"/>
        <end position="425"/>
    </location>
</feature>
<sequence>MISVSPPSPVRSRVRARMVAEDWLGLSVVLALFLLVLAPLGSVLVQAFVPGLFSGQAGQPGFSGLAEVFSRPLWQRSLTNSLFLATIAACLGGAMGTGLALLRQSPHLRLGGALDLAAWAVIILPSFLLAQGWTLFASRGGLAVTWFGLDWMPDLVFNRWGLAVIMALKACPFAYLTVTAALTWRVEDQFDAARLCGASRWRLLWTVRLPLLLPAILSGMVLVFIDTLGDFGLPAALATTYRFPTLTYAIYVAINQSPIRFDLAGVLAFYVTALMLCAVLSYLWLLRRRGFGVLEARAERGAAPPAPARIGPNMVAGLALMLLLVIPIGSSALVSVTLQMSGGLEMSNLTLQHYRALFAERAAFTEALGTSLRIAAIAACGSGLLAAAAAYVTVFSDFRLKRLIDVTCTLSLAVPGVVLGIGYIFVWNAPPVARAGLSLYGTEAILVLAAIAGAVPVAVRVLLGAMAQVPASMLQAAALQGAGLWRRLATILFPLVSAALISATLTAFGAAMFDLAISSILRPPRLEVLPVYVNRSFELGLFGQATAATLVAGGLTVFLISVIRALTTHGLAWALAVKPAPITPPIPPGQEPIR</sequence>
<dbReference type="EMBL" id="SWAU01000004">
    <property type="protein sequence ID" value="TKA98359.1"/>
    <property type="molecule type" value="Genomic_DNA"/>
</dbReference>
<evidence type="ECO:0000256" key="4">
    <source>
        <dbReference type="ARBA" id="ARBA00022519"/>
    </source>
</evidence>
<evidence type="ECO:0000256" key="5">
    <source>
        <dbReference type="ARBA" id="ARBA00022692"/>
    </source>
</evidence>
<protein>
    <submittedName>
        <fullName evidence="10">Iron ABC transporter permease</fullName>
    </submittedName>
</protein>
<evidence type="ECO:0000256" key="3">
    <source>
        <dbReference type="ARBA" id="ARBA00022475"/>
    </source>
</evidence>
<accession>A0A4U0Z4N0</accession>
<comment type="similarity">
    <text evidence="8">Belongs to the binding-protein-dependent transport system permease family.</text>
</comment>
<dbReference type="PANTHER" id="PTHR43357">
    <property type="entry name" value="INNER MEMBRANE ABC TRANSPORTER PERMEASE PROTEIN YDCV"/>
    <property type="match status" value="1"/>
</dbReference>
<feature type="transmembrane region" description="Helical" evidence="8">
    <location>
        <begin position="263"/>
        <end position="285"/>
    </location>
</feature>
<feature type="transmembrane region" description="Helical" evidence="8">
    <location>
        <begin position="157"/>
        <end position="182"/>
    </location>
</feature>
<keyword evidence="7 8" id="KW-0472">Membrane</keyword>
<dbReference type="PROSITE" id="PS50928">
    <property type="entry name" value="ABC_TM1"/>
    <property type="match status" value="2"/>
</dbReference>
<feature type="transmembrane region" description="Helical" evidence="8">
    <location>
        <begin position="445"/>
        <end position="467"/>
    </location>
</feature>
<evidence type="ECO:0000313" key="11">
    <source>
        <dbReference type="Proteomes" id="UP000306340"/>
    </source>
</evidence>
<dbReference type="GO" id="GO:0005886">
    <property type="term" value="C:plasma membrane"/>
    <property type="evidence" value="ECO:0007669"/>
    <property type="project" value="UniProtKB-SubCell"/>
</dbReference>
<feature type="domain" description="ABC transmembrane type-1" evidence="9">
    <location>
        <begin position="78"/>
        <end position="284"/>
    </location>
</feature>
<proteinExistence type="inferred from homology"/>
<evidence type="ECO:0000256" key="6">
    <source>
        <dbReference type="ARBA" id="ARBA00022989"/>
    </source>
</evidence>
<dbReference type="Proteomes" id="UP000306340">
    <property type="component" value="Unassembled WGS sequence"/>
</dbReference>
<dbReference type="InterPro" id="IPR035906">
    <property type="entry name" value="MetI-like_sf"/>
</dbReference>
<gene>
    <name evidence="10" type="ORF">FAZ78_01085</name>
</gene>